<dbReference type="InterPro" id="IPR009057">
    <property type="entry name" value="Homeodomain-like_sf"/>
</dbReference>
<keyword evidence="3" id="KW-0804">Transcription</keyword>
<dbReference type="Proteomes" id="UP000028488">
    <property type="component" value="Chromosome"/>
</dbReference>
<dbReference type="InterPro" id="IPR020449">
    <property type="entry name" value="Tscrpt_reg_AraC-type_HTH"/>
</dbReference>
<evidence type="ECO:0000259" key="5">
    <source>
        <dbReference type="PROSITE" id="PS01124"/>
    </source>
</evidence>
<dbReference type="InterPro" id="IPR050204">
    <property type="entry name" value="AraC_XylS_family_regulators"/>
</dbReference>
<dbReference type="Pfam" id="PF12833">
    <property type="entry name" value="HTH_18"/>
    <property type="match status" value="1"/>
</dbReference>
<feature type="domain" description="HTH araC/xylS-type" evidence="5">
    <location>
        <begin position="245"/>
        <end position="346"/>
    </location>
</feature>
<dbReference type="PANTHER" id="PTHR46796:SF6">
    <property type="entry name" value="ARAC SUBFAMILY"/>
    <property type="match status" value="1"/>
</dbReference>
<protein>
    <submittedName>
        <fullName evidence="6">AraC family transcriptional regulator</fullName>
    </submittedName>
</protein>
<evidence type="ECO:0000256" key="4">
    <source>
        <dbReference type="SAM" id="MobiDB-lite"/>
    </source>
</evidence>
<evidence type="ECO:0000313" key="6">
    <source>
        <dbReference type="EMBL" id="AII03513.1"/>
    </source>
</evidence>
<dbReference type="SMART" id="SM00342">
    <property type="entry name" value="HTH_ARAC"/>
    <property type="match status" value="1"/>
</dbReference>
<proteinExistence type="predicted"/>
<dbReference type="SUPFAM" id="SSF46689">
    <property type="entry name" value="Homeodomain-like"/>
    <property type="match status" value="1"/>
</dbReference>
<gene>
    <name evidence="6" type="ORF">EP51_02330</name>
</gene>
<keyword evidence="1" id="KW-0805">Transcription regulation</keyword>
<dbReference type="EMBL" id="CP008947">
    <property type="protein sequence ID" value="AII03513.1"/>
    <property type="molecule type" value="Genomic_DNA"/>
</dbReference>
<dbReference type="SUPFAM" id="SSF51215">
    <property type="entry name" value="Regulatory protein AraC"/>
    <property type="match status" value="1"/>
</dbReference>
<dbReference type="PROSITE" id="PS01124">
    <property type="entry name" value="HTH_ARAC_FAMILY_2"/>
    <property type="match status" value="1"/>
</dbReference>
<evidence type="ECO:0000256" key="1">
    <source>
        <dbReference type="ARBA" id="ARBA00023015"/>
    </source>
</evidence>
<dbReference type="AlphaFoldDB" id="A0A076EEK8"/>
<dbReference type="eggNOG" id="COG2207">
    <property type="taxonomic scope" value="Bacteria"/>
</dbReference>
<dbReference type="PANTHER" id="PTHR46796">
    <property type="entry name" value="HTH-TYPE TRANSCRIPTIONAL ACTIVATOR RHAS-RELATED"/>
    <property type="match status" value="1"/>
</dbReference>
<keyword evidence="2" id="KW-0238">DNA-binding</keyword>
<dbReference type="Gene3D" id="1.10.10.60">
    <property type="entry name" value="Homeodomain-like"/>
    <property type="match status" value="1"/>
</dbReference>
<accession>A0A076EEK8</accession>
<feature type="region of interest" description="Disordered" evidence="4">
    <location>
        <begin position="1"/>
        <end position="44"/>
    </location>
</feature>
<reference evidence="6 7" key="1">
    <citation type="submission" date="2014-07" db="EMBL/GenBank/DDBJ databases">
        <title>Genome Sequence of Rhodococcus opacus Strain R7, a Biodegrader of Mono- and Polycyclic Aromatic Hydrocarbons.</title>
        <authorList>
            <person name="Di Gennaro P."/>
            <person name="Zampolli J."/>
            <person name="Presti I."/>
            <person name="Cappelletti M."/>
            <person name="D'Ursi P."/>
            <person name="Orro A."/>
            <person name="Mezzelani A."/>
            <person name="Milanesi L."/>
        </authorList>
    </citation>
    <scope>NUCLEOTIDE SEQUENCE [LARGE SCALE GENOMIC DNA]</scope>
    <source>
        <strain evidence="6 7">R7</strain>
    </source>
</reference>
<evidence type="ECO:0000256" key="3">
    <source>
        <dbReference type="ARBA" id="ARBA00023163"/>
    </source>
</evidence>
<organism evidence="6 7">
    <name type="scientific">Rhodococcus opacus</name>
    <name type="common">Nocardia opaca</name>
    <dbReference type="NCBI Taxonomy" id="37919"/>
    <lineage>
        <taxon>Bacteria</taxon>
        <taxon>Bacillati</taxon>
        <taxon>Actinomycetota</taxon>
        <taxon>Actinomycetes</taxon>
        <taxon>Mycobacteriales</taxon>
        <taxon>Nocardiaceae</taxon>
        <taxon>Rhodococcus</taxon>
    </lineage>
</organism>
<dbReference type="Pfam" id="PF14525">
    <property type="entry name" value="AraC_binding_2"/>
    <property type="match status" value="1"/>
</dbReference>
<dbReference type="GO" id="GO:0043565">
    <property type="term" value="F:sequence-specific DNA binding"/>
    <property type="evidence" value="ECO:0007669"/>
    <property type="project" value="InterPro"/>
</dbReference>
<dbReference type="RefSeq" id="WP_037239124.1">
    <property type="nucleotide sequence ID" value="NZ_CP008947.1"/>
</dbReference>
<dbReference type="InterPro" id="IPR035418">
    <property type="entry name" value="AraC-bd_2"/>
</dbReference>
<name>A0A076EEK8_RHOOP</name>
<sequence length="348" mass="37918">MTSLPPPDGDLVDGDCSDSRPANTAVRQPSLSRAGSTPQQRREVVRTSTLGTWIDTIRDTFVALDIDPAEPTQFTGAVHTRHFAHLMAADVTATSQSFRRTARLANRHPLELMQIGMVVAGEGQLIQDGRTCILGPGDFALYETSRPFTWNLHPDWHLRVFTWPRASVALTESQSQQLTARTVSSTSPVGQLLSPMLSSLLVADGEVSSGGAIGLAGGLADLAITAAQEECQPDDPDAAMRELYANMVQYIGQHLDDPDLSPSGIAQAFFVSTRTVHRVFARFDATAAATIREHRLEACRQAMVAPRNIPRSLTDIAAQFGFIDLSVFSRAFTATYGISPSRYREQHR</sequence>
<evidence type="ECO:0000313" key="7">
    <source>
        <dbReference type="Proteomes" id="UP000028488"/>
    </source>
</evidence>
<dbReference type="InterPro" id="IPR018060">
    <property type="entry name" value="HTH_AraC"/>
</dbReference>
<evidence type="ECO:0000256" key="2">
    <source>
        <dbReference type="ARBA" id="ARBA00023125"/>
    </source>
</evidence>
<dbReference type="InterPro" id="IPR037923">
    <property type="entry name" value="HTH-like"/>
</dbReference>
<dbReference type="GO" id="GO:0003700">
    <property type="term" value="F:DNA-binding transcription factor activity"/>
    <property type="evidence" value="ECO:0007669"/>
    <property type="project" value="InterPro"/>
</dbReference>
<dbReference type="PRINTS" id="PR00032">
    <property type="entry name" value="HTHARAC"/>
</dbReference>
<feature type="compositionally biased region" description="Polar residues" evidence="4">
    <location>
        <begin position="20"/>
        <end position="39"/>
    </location>
</feature>